<dbReference type="InterPro" id="IPR035437">
    <property type="entry name" value="SNase_OB-fold_sf"/>
</dbReference>
<dbReference type="EMBL" id="RQYC01000023">
    <property type="protein sequence ID" value="RRD89074.1"/>
    <property type="molecule type" value="Genomic_DNA"/>
</dbReference>
<reference evidence="3 4" key="1">
    <citation type="submission" date="2018-11" db="EMBL/GenBank/DDBJ databases">
        <title>Genomes From Bacteria Associated with the Canine Oral Cavity: a Test Case for Automated Genome-Based Taxonomic Assignment.</title>
        <authorList>
            <person name="Coil D.A."/>
            <person name="Jospin G."/>
            <person name="Darling A.E."/>
            <person name="Wallis C."/>
            <person name="Davis I.J."/>
            <person name="Harris S."/>
            <person name="Eisen J.A."/>
            <person name="Holcombe L.J."/>
            <person name="O'Flynn C."/>
        </authorList>
    </citation>
    <scope>NUCLEOTIDE SEQUENCE [LARGE SCALE GENOMIC DNA]</scope>
    <source>
        <strain evidence="3 4">COT-280</strain>
    </source>
</reference>
<proteinExistence type="predicted"/>
<dbReference type="STRING" id="1121352.GCA_000620925_01839"/>
<evidence type="ECO:0000313" key="3">
    <source>
        <dbReference type="EMBL" id="RRD89074.1"/>
    </source>
</evidence>
<dbReference type="GO" id="GO:0004518">
    <property type="term" value="F:nuclease activity"/>
    <property type="evidence" value="ECO:0007669"/>
    <property type="project" value="InterPro"/>
</dbReference>
<dbReference type="InterPro" id="IPR002071">
    <property type="entry name" value="Thermonucl_AS"/>
</dbReference>
<dbReference type="RefSeq" id="WP_124796090.1">
    <property type="nucleotide sequence ID" value="NZ_RQYC01000023.1"/>
</dbReference>
<dbReference type="PANTHER" id="PTHR12302">
    <property type="entry name" value="EBNA2 BINDING PROTEIN P100"/>
    <property type="match status" value="1"/>
</dbReference>
<dbReference type="SUPFAM" id="SSF50199">
    <property type="entry name" value="Staphylococcal nuclease"/>
    <property type="match status" value="1"/>
</dbReference>
<evidence type="ECO:0000313" key="4">
    <source>
        <dbReference type="Proteomes" id="UP000269923"/>
    </source>
</evidence>
<dbReference type="PANTHER" id="PTHR12302:SF26">
    <property type="entry name" value="BLR1266 PROTEIN"/>
    <property type="match status" value="1"/>
</dbReference>
<dbReference type="InterPro" id="IPR016071">
    <property type="entry name" value="Staphylococal_nuclease_OB-fold"/>
</dbReference>
<evidence type="ECO:0000259" key="2">
    <source>
        <dbReference type="PROSITE" id="PS50830"/>
    </source>
</evidence>
<evidence type="ECO:0000256" key="1">
    <source>
        <dbReference type="SAM" id="SignalP"/>
    </source>
</evidence>
<accession>A0A3P2A0Y3</accession>
<keyword evidence="1" id="KW-0732">Signal</keyword>
<dbReference type="GO" id="GO:0003676">
    <property type="term" value="F:nucleic acid binding"/>
    <property type="evidence" value="ECO:0007669"/>
    <property type="project" value="InterPro"/>
</dbReference>
<dbReference type="Gene3D" id="2.40.50.90">
    <property type="match status" value="1"/>
</dbReference>
<dbReference type="OrthoDB" id="9805504at2"/>
<sequence length="193" mass="21975">MFYRKLYTLFAAVLLAGACAPVHLPPAAPDTTPDIRTPAADKGTHYRATVTAVSDGDTVRVTDSHGRSHKIRLAFIDAPETTQTHGAESREALAKLVQGREVDVEIVDIDRYRRQVARLSSGKRDINYLQIQHGHAWHYQSIAKRNQAKDDFARYAAAEQHARRQNIGLWQHPRPLAPWDYRKNKRQKHQSEH</sequence>
<name>A0A3P2A0Y3_9NEIS</name>
<protein>
    <submittedName>
        <fullName evidence="3">Thermonuclease family protein</fullName>
    </submittedName>
</protein>
<dbReference type="Pfam" id="PF00565">
    <property type="entry name" value="SNase"/>
    <property type="match status" value="1"/>
</dbReference>
<feature type="chain" id="PRO_5017930388" evidence="1">
    <location>
        <begin position="21"/>
        <end position="193"/>
    </location>
</feature>
<gene>
    <name evidence="3" type="ORF">EII21_09960</name>
</gene>
<dbReference type="SMART" id="SM00318">
    <property type="entry name" value="SNc"/>
    <property type="match status" value="1"/>
</dbReference>
<feature type="domain" description="TNase-like" evidence="2">
    <location>
        <begin position="44"/>
        <end position="172"/>
    </location>
</feature>
<dbReference type="PROSITE" id="PS01123">
    <property type="entry name" value="TNASE_1"/>
    <property type="match status" value="1"/>
</dbReference>
<organism evidence="3 4">
    <name type="scientific">Conchiformibius steedae</name>
    <dbReference type="NCBI Taxonomy" id="153493"/>
    <lineage>
        <taxon>Bacteria</taxon>
        <taxon>Pseudomonadati</taxon>
        <taxon>Pseudomonadota</taxon>
        <taxon>Betaproteobacteria</taxon>
        <taxon>Neisseriales</taxon>
        <taxon>Neisseriaceae</taxon>
        <taxon>Conchiformibius</taxon>
    </lineage>
</organism>
<keyword evidence="4" id="KW-1185">Reference proteome</keyword>
<dbReference type="PROSITE" id="PS50830">
    <property type="entry name" value="TNASE_3"/>
    <property type="match status" value="1"/>
</dbReference>
<comment type="caution">
    <text evidence="3">The sequence shown here is derived from an EMBL/GenBank/DDBJ whole genome shotgun (WGS) entry which is preliminary data.</text>
</comment>
<dbReference type="PROSITE" id="PS51257">
    <property type="entry name" value="PROKAR_LIPOPROTEIN"/>
    <property type="match status" value="1"/>
</dbReference>
<dbReference type="Proteomes" id="UP000269923">
    <property type="component" value="Unassembled WGS sequence"/>
</dbReference>
<feature type="signal peptide" evidence="1">
    <location>
        <begin position="1"/>
        <end position="20"/>
    </location>
</feature>
<dbReference type="AlphaFoldDB" id="A0A3P2A0Y3"/>